<gene>
    <name evidence="9" type="ORF">ETSY1_15255</name>
</gene>
<evidence type="ECO:0000256" key="4">
    <source>
        <dbReference type="ARBA" id="ARBA00022989"/>
    </source>
</evidence>
<dbReference type="PANTHER" id="PTHR43081:SF1">
    <property type="entry name" value="ADENYLATE CYCLASE, TERMINAL-DIFFERENTIATION SPECIFIC"/>
    <property type="match status" value="1"/>
</dbReference>
<evidence type="ECO:0008006" key="11">
    <source>
        <dbReference type="Google" id="ProtNLM"/>
    </source>
</evidence>
<dbReference type="PANTHER" id="PTHR43081">
    <property type="entry name" value="ADENYLATE CYCLASE, TERMINAL-DIFFERENTIATION SPECIFIC-RELATED"/>
    <property type="match status" value="1"/>
</dbReference>
<evidence type="ECO:0000313" key="9">
    <source>
        <dbReference type="EMBL" id="ETW99374.1"/>
    </source>
</evidence>
<name>W4LNC2_ENTF1</name>
<dbReference type="SUPFAM" id="SSF55073">
    <property type="entry name" value="Nucleotide cyclase"/>
    <property type="match status" value="1"/>
</dbReference>
<dbReference type="HOGENOM" id="CLU_021956_0_0_7"/>
<dbReference type="Proteomes" id="UP000019141">
    <property type="component" value="Unassembled WGS sequence"/>
</dbReference>
<dbReference type="Gene3D" id="3.30.450.20">
    <property type="entry name" value="PAS domain"/>
    <property type="match status" value="2"/>
</dbReference>
<dbReference type="CDD" id="cd07302">
    <property type="entry name" value="CHD"/>
    <property type="match status" value="1"/>
</dbReference>
<evidence type="ECO:0000256" key="5">
    <source>
        <dbReference type="ARBA" id="ARBA00023136"/>
    </source>
</evidence>
<dbReference type="Pfam" id="PF02743">
    <property type="entry name" value="dCache_1"/>
    <property type="match status" value="1"/>
</dbReference>
<dbReference type="Gene3D" id="3.30.70.1230">
    <property type="entry name" value="Nucleotide cyclase"/>
    <property type="match status" value="1"/>
</dbReference>
<dbReference type="Pfam" id="PF00672">
    <property type="entry name" value="HAMP"/>
    <property type="match status" value="1"/>
</dbReference>
<dbReference type="InterPro" id="IPR003660">
    <property type="entry name" value="HAMP_dom"/>
</dbReference>
<dbReference type="EMBL" id="AZHW01000453">
    <property type="protein sequence ID" value="ETW99374.1"/>
    <property type="molecule type" value="Genomic_DNA"/>
</dbReference>
<organism evidence="9 10">
    <name type="scientific">Entotheonella factor</name>
    <dbReference type="NCBI Taxonomy" id="1429438"/>
    <lineage>
        <taxon>Bacteria</taxon>
        <taxon>Pseudomonadati</taxon>
        <taxon>Nitrospinota/Tectimicrobiota group</taxon>
        <taxon>Candidatus Tectimicrobiota</taxon>
        <taxon>Candidatus Entotheonellia</taxon>
        <taxon>Candidatus Entotheonellales</taxon>
        <taxon>Candidatus Entotheonellaceae</taxon>
        <taxon>Candidatus Entotheonella</taxon>
    </lineage>
</organism>
<dbReference type="GO" id="GO:0035556">
    <property type="term" value="P:intracellular signal transduction"/>
    <property type="evidence" value="ECO:0007669"/>
    <property type="project" value="InterPro"/>
</dbReference>
<keyword evidence="4 6" id="KW-1133">Transmembrane helix</keyword>
<comment type="subcellular location">
    <subcellularLocation>
        <location evidence="1">Cell membrane</location>
        <topology evidence="1">Multi-pass membrane protein</topology>
    </subcellularLocation>
</comment>
<dbReference type="SMART" id="SM00304">
    <property type="entry name" value="HAMP"/>
    <property type="match status" value="1"/>
</dbReference>
<dbReference type="PROSITE" id="PS50885">
    <property type="entry name" value="HAMP"/>
    <property type="match status" value="1"/>
</dbReference>
<dbReference type="Pfam" id="PF00211">
    <property type="entry name" value="Guanylate_cyc"/>
    <property type="match status" value="1"/>
</dbReference>
<sequence>MGKYKLRTVLIVFFVFQVTITALAVSYLALKLGQDAVNTVVTNLLTEILERVEERLQSFIRDAPRVNAINRATIEMGELDLHDHHKWLTHFWHQKDQFPTVSYFTLAEPGGEWMGLQTHAQLMWHATEQSRGIHSYAISSDGQRQTKLANRVDIYDTLSRDWFRLPLEHRRQIWTPIYVWANPRVLSMTLGDPLLTPDGEVAAVVAVDMALGEIHDYLQTLEIGKTGHAFLLERDGHLIATSAAPLPFIEYDGKPQRIPATDYTNAMVARVSTNLIQQFGSFANIDARQQLRFGQGYGEEHVLVAPFSDPFGLDWLLVVVVPASDFMDDIYAGTRRAVLICLGIFVLTTAFGIVYSGQISKPMKALSERVQRIQALELNNEFDVDSRVAEVDALARALARMQVGLSSFRRFVPANLVQRILELGEEARLGGETRDVTLLFSDIQGYTTLTENLAPETVVALMNIYFEEMEAIIIAHHGIVLDLQGDSILAIFGAPDDLADHTTAATRCAIAMRRHLTLLNMRFRKAEDDNIKGLDSEFEWYHRIGVHTGRVVAGNIGGQSFMKYGVMGDVVNVAARLEELNKEHGTSVLISSEVYETLPGDLQASAVYRGQIRLRGREQLQQVYSL</sequence>
<reference evidence="9 10" key="1">
    <citation type="journal article" date="2014" name="Nature">
        <title>An environmental bacterial taxon with a large and distinct metabolic repertoire.</title>
        <authorList>
            <person name="Wilson M.C."/>
            <person name="Mori T."/>
            <person name="Ruckert C."/>
            <person name="Uria A.R."/>
            <person name="Helf M.J."/>
            <person name="Takada K."/>
            <person name="Gernert C."/>
            <person name="Steffens U.A."/>
            <person name="Heycke N."/>
            <person name="Schmitt S."/>
            <person name="Rinke C."/>
            <person name="Helfrich E.J."/>
            <person name="Brachmann A.O."/>
            <person name="Gurgui C."/>
            <person name="Wakimoto T."/>
            <person name="Kracht M."/>
            <person name="Crusemann M."/>
            <person name="Hentschel U."/>
            <person name="Abe I."/>
            <person name="Matsunaga S."/>
            <person name="Kalinowski J."/>
            <person name="Takeyama H."/>
            <person name="Piel J."/>
        </authorList>
    </citation>
    <scope>NUCLEOTIDE SEQUENCE [LARGE SCALE GENOMIC DNA]</scope>
    <source>
        <strain evidence="10">TSY1</strain>
    </source>
</reference>
<dbReference type="SMART" id="SM00044">
    <property type="entry name" value="CYCc"/>
    <property type="match status" value="1"/>
</dbReference>
<dbReference type="GO" id="GO:0009190">
    <property type="term" value="P:cyclic nucleotide biosynthetic process"/>
    <property type="evidence" value="ECO:0007669"/>
    <property type="project" value="InterPro"/>
</dbReference>
<evidence type="ECO:0000259" key="8">
    <source>
        <dbReference type="PROSITE" id="PS50885"/>
    </source>
</evidence>
<dbReference type="InterPro" id="IPR050697">
    <property type="entry name" value="Adenylyl/Guanylyl_Cyclase_3/4"/>
</dbReference>
<dbReference type="PROSITE" id="PS50125">
    <property type="entry name" value="GUANYLATE_CYCLASE_2"/>
    <property type="match status" value="1"/>
</dbReference>
<feature type="transmembrane region" description="Helical" evidence="6">
    <location>
        <begin position="337"/>
        <end position="355"/>
    </location>
</feature>
<dbReference type="InterPro" id="IPR001054">
    <property type="entry name" value="A/G_cyclase"/>
</dbReference>
<dbReference type="GO" id="GO:0004016">
    <property type="term" value="F:adenylate cyclase activity"/>
    <property type="evidence" value="ECO:0007669"/>
    <property type="project" value="UniProtKB-ARBA"/>
</dbReference>
<comment type="caution">
    <text evidence="9">The sequence shown here is derived from an EMBL/GenBank/DDBJ whole genome shotgun (WGS) entry which is preliminary data.</text>
</comment>
<evidence type="ECO:0000256" key="2">
    <source>
        <dbReference type="ARBA" id="ARBA00022475"/>
    </source>
</evidence>
<evidence type="ECO:0000256" key="6">
    <source>
        <dbReference type="SAM" id="Phobius"/>
    </source>
</evidence>
<keyword evidence="3 6" id="KW-0812">Transmembrane</keyword>
<feature type="domain" description="Guanylate cyclase" evidence="7">
    <location>
        <begin position="437"/>
        <end position="578"/>
    </location>
</feature>
<accession>W4LNC2</accession>
<evidence type="ECO:0000256" key="1">
    <source>
        <dbReference type="ARBA" id="ARBA00004651"/>
    </source>
</evidence>
<dbReference type="Gene3D" id="6.10.340.10">
    <property type="match status" value="1"/>
</dbReference>
<proteinExistence type="predicted"/>
<evidence type="ECO:0000313" key="10">
    <source>
        <dbReference type="Proteomes" id="UP000019141"/>
    </source>
</evidence>
<evidence type="ECO:0000259" key="7">
    <source>
        <dbReference type="PROSITE" id="PS50125"/>
    </source>
</evidence>
<dbReference type="InterPro" id="IPR033479">
    <property type="entry name" value="dCache_1"/>
</dbReference>
<keyword evidence="10" id="KW-1185">Reference proteome</keyword>
<keyword evidence="2" id="KW-1003">Cell membrane</keyword>
<evidence type="ECO:0000256" key="3">
    <source>
        <dbReference type="ARBA" id="ARBA00022692"/>
    </source>
</evidence>
<feature type="domain" description="HAMP" evidence="8">
    <location>
        <begin position="357"/>
        <end position="410"/>
    </location>
</feature>
<protein>
    <recommendedName>
        <fullName evidence="11">Guanylate cyclase domain-containing protein</fullName>
    </recommendedName>
</protein>
<dbReference type="InterPro" id="IPR029787">
    <property type="entry name" value="Nucleotide_cyclase"/>
</dbReference>
<dbReference type="GO" id="GO:0005886">
    <property type="term" value="C:plasma membrane"/>
    <property type="evidence" value="ECO:0007669"/>
    <property type="project" value="UniProtKB-SubCell"/>
</dbReference>
<dbReference type="AlphaFoldDB" id="W4LNC2"/>
<keyword evidence="5 6" id="KW-0472">Membrane</keyword>